<dbReference type="PROSITE" id="PS50305">
    <property type="entry name" value="SIRTUIN"/>
    <property type="match status" value="1"/>
</dbReference>
<dbReference type="OrthoDB" id="424302at2759"/>
<dbReference type="GO" id="GO:0046872">
    <property type="term" value="F:metal ion binding"/>
    <property type="evidence" value="ECO:0007669"/>
    <property type="project" value="UniProtKB-KW"/>
</dbReference>
<evidence type="ECO:0000256" key="1">
    <source>
        <dbReference type="ARBA" id="ARBA00006924"/>
    </source>
</evidence>
<feature type="binding site" evidence="4">
    <location>
        <position position="132"/>
    </location>
    <ligand>
        <name>Zn(2+)</name>
        <dbReference type="ChEBI" id="CHEBI:29105"/>
    </ligand>
</feature>
<dbReference type="InterPro" id="IPR003000">
    <property type="entry name" value="Sirtuin"/>
</dbReference>
<feature type="binding site" evidence="4">
    <location>
        <position position="177"/>
    </location>
    <ligand>
        <name>Zn(2+)</name>
        <dbReference type="ChEBI" id="CHEBI:29105"/>
    </ligand>
</feature>
<evidence type="ECO:0000256" key="3">
    <source>
        <dbReference type="ARBA" id="ARBA00023027"/>
    </source>
</evidence>
<feature type="binding site" evidence="4">
    <location>
        <position position="174"/>
    </location>
    <ligand>
        <name>Zn(2+)</name>
        <dbReference type="ChEBI" id="CHEBI:29105"/>
    </ligand>
</feature>
<evidence type="ECO:0000259" key="5">
    <source>
        <dbReference type="PROSITE" id="PS50305"/>
    </source>
</evidence>
<dbReference type="GeneID" id="68290279"/>
<evidence type="ECO:0000256" key="2">
    <source>
        <dbReference type="ARBA" id="ARBA00022679"/>
    </source>
</evidence>
<dbReference type="GO" id="GO:0005634">
    <property type="term" value="C:nucleus"/>
    <property type="evidence" value="ECO:0007669"/>
    <property type="project" value="TreeGrafter"/>
</dbReference>
<comment type="caution">
    <text evidence="6">The sequence shown here is derived from an EMBL/GenBank/DDBJ whole genome shotgun (WGS) entry which is preliminary data.</text>
</comment>
<keyword evidence="7" id="KW-1185">Reference proteome</keyword>
<dbReference type="PANTHER" id="PTHR11085:SF10">
    <property type="entry name" value="NAD-DEPENDENT PROTEIN DEACYLASE SIRTUIN-5, MITOCHONDRIAL-RELATED"/>
    <property type="match status" value="1"/>
</dbReference>
<dbReference type="AlphaFoldDB" id="A0A9P3FG13"/>
<dbReference type="GO" id="GO:0070403">
    <property type="term" value="F:NAD+ binding"/>
    <property type="evidence" value="ECO:0007669"/>
    <property type="project" value="InterPro"/>
</dbReference>
<dbReference type="InterPro" id="IPR026590">
    <property type="entry name" value="Ssirtuin_cat_dom"/>
</dbReference>
<protein>
    <recommendedName>
        <fullName evidence="5">Deacetylase sirtuin-type domain-containing protein</fullName>
    </recommendedName>
</protein>
<keyword evidence="4" id="KW-0479">Metal-binding</keyword>
<gene>
    <name evidence="6" type="ORF">CKM354_000470400</name>
</gene>
<proteinExistence type="inferred from homology"/>
<reference evidence="6 7" key="1">
    <citation type="submission" date="2021-01" db="EMBL/GenBank/DDBJ databases">
        <title>Cercospora kikuchii MAFF 305040 whole genome shotgun sequence.</title>
        <authorList>
            <person name="Kashiwa T."/>
            <person name="Suzuki T."/>
        </authorList>
    </citation>
    <scope>NUCLEOTIDE SEQUENCE [LARGE SCALE GENOMIC DNA]</scope>
    <source>
        <strain evidence="6 7">MAFF 305040</strain>
    </source>
</reference>
<dbReference type="Proteomes" id="UP000825890">
    <property type="component" value="Unassembled WGS sequence"/>
</dbReference>
<dbReference type="EMBL" id="BOLY01000003">
    <property type="protein sequence ID" value="GIZ41399.1"/>
    <property type="molecule type" value="Genomic_DNA"/>
</dbReference>
<keyword evidence="4" id="KW-0862">Zinc</keyword>
<evidence type="ECO:0000313" key="6">
    <source>
        <dbReference type="EMBL" id="GIZ41399.1"/>
    </source>
</evidence>
<dbReference type="InterPro" id="IPR029035">
    <property type="entry name" value="DHS-like_NAD/FAD-binding_dom"/>
</dbReference>
<dbReference type="InterPro" id="IPR050134">
    <property type="entry name" value="NAD-dep_sirtuin_deacylases"/>
</dbReference>
<feature type="binding site" evidence="4">
    <location>
        <position position="137"/>
    </location>
    <ligand>
        <name>Zn(2+)</name>
        <dbReference type="ChEBI" id="CHEBI:29105"/>
    </ligand>
</feature>
<dbReference type="RefSeq" id="XP_044655886.1">
    <property type="nucleotide sequence ID" value="XM_044799951.1"/>
</dbReference>
<sequence>MSATSTDLSSLVDCLRESEYVVALVGAGLSASSGIPTFRGQGSLWHGHEITSVASRSAFVRDPLLVWQFYEERRQNAANAKPNAGHFALARLAEKKEDFLVITQNIDDLSQRAGHDSTKLAPIHGSLFIAKCFDPECGFEIWNNRSSPLTPALDSAQAVPGTTPEEYSAILPTCSKCRQNFLRPGVVWFGEQLPLDLLDRVDEWLEDLPRMDLFLVIGTSSRVFPAATYIEKAREKGARVAHFNVEPDEDFMDEDDWFVQGDAAMTLPQVINSAIEDNIISST</sequence>
<evidence type="ECO:0000313" key="7">
    <source>
        <dbReference type="Proteomes" id="UP000825890"/>
    </source>
</evidence>
<dbReference type="Gene3D" id="3.30.1600.10">
    <property type="entry name" value="SIR2/SIRT2 'Small Domain"/>
    <property type="match status" value="1"/>
</dbReference>
<dbReference type="GO" id="GO:0017136">
    <property type="term" value="F:histone deacetylase activity, NAD-dependent"/>
    <property type="evidence" value="ECO:0007669"/>
    <property type="project" value="TreeGrafter"/>
</dbReference>
<dbReference type="Pfam" id="PF02146">
    <property type="entry name" value="SIR2"/>
    <property type="match status" value="1"/>
</dbReference>
<dbReference type="InterPro" id="IPR026591">
    <property type="entry name" value="Sirtuin_cat_small_dom_sf"/>
</dbReference>
<comment type="similarity">
    <text evidence="1">Belongs to the sirtuin family. Class I subfamily.</text>
</comment>
<dbReference type="Gene3D" id="3.40.50.1220">
    <property type="entry name" value="TPP-binding domain"/>
    <property type="match status" value="1"/>
</dbReference>
<keyword evidence="2" id="KW-0808">Transferase</keyword>
<name>A0A9P3FG13_9PEZI</name>
<dbReference type="SUPFAM" id="SSF52467">
    <property type="entry name" value="DHS-like NAD/FAD-binding domain"/>
    <property type="match status" value="1"/>
</dbReference>
<feature type="active site" description="Proton acceptor" evidence="4">
    <location>
        <position position="124"/>
    </location>
</feature>
<accession>A0A9P3FG13</accession>
<dbReference type="PANTHER" id="PTHR11085">
    <property type="entry name" value="NAD-DEPENDENT PROTEIN DEACYLASE SIRTUIN-5, MITOCHONDRIAL-RELATED"/>
    <property type="match status" value="1"/>
</dbReference>
<feature type="domain" description="Deacetylase sirtuin-type" evidence="5">
    <location>
        <begin position="1"/>
        <end position="283"/>
    </location>
</feature>
<evidence type="ECO:0000256" key="4">
    <source>
        <dbReference type="PROSITE-ProRule" id="PRU00236"/>
    </source>
</evidence>
<organism evidence="6 7">
    <name type="scientific">Cercospora kikuchii</name>
    <dbReference type="NCBI Taxonomy" id="84275"/>
    <lineage>
        <taxon>Eukaryota</taxon>
        <taxon>Fungi</taxon>
        <taxon>Dikarya</taxon>
        <taxon>Ascomycota</taxon>
        <taxon>Pezizomycotina</taxon>
        <taxon>Dothideomycetes</taxon>
        <taxon>Dothideomycetidae</taxon>
        <taxon>Mycosphaerellales</taxon>
        <taxon>Mycosphaerellaceae</taxon>
        <taxon>Cercospora</taxon>
    </lineage>
</organism>
<keyword evidence="3" id="KW-0520">NAD</keyword>